<dbReference type="PATRIC" id="fig|35818.11.peg.1512"/>
<organism evidence="1 2">
    <name type="scientific">Helicobacter pullorum</name>
    <dbReference type="NCBI Taxonomy" id="35818"/>
    <lineage>
        <taxon>Bacteria</taxon>
        <taxon>Pseudomonadati</taxon>
        <taxon>Campylobacterota</taxon>
        <taxon>Epsilonproteobacteria</taxon>
        <taxon>Campylobacterales</taxon>
        <taxon>Helicobacteraceae</taxon>
        <taxon>Helicobacter</taxon>
    </lineage>
</organism>
<proteinExistence type="predicted"/>
<dbReference type="STRING" id="35818.HPU229336_02830"/>
<comment type="caution">
    <text evidence="1">The sequence shown here is derived from an EMBL/GenBank/DDBJ whole genome shotgun (WGS) entry which is preliminary data.</text>
</comment>
<name>A0A0N1MNJ0_9HELI</name>
<dbReference type="InterPro" id="IPR011101">
    <property type="entry name" value="DUF5131"/>
</dbReference>
<reference evidence="1 2" key="1">
    <citation type="submission" date="2014-06" db="EMBL/GenBank/DDBJ databases">
        <title>Helicobacter pullorum isolates in fresh chicken meat - phenotypic and genotypic features.</title>
        <authorList>
            <person name="Borges V."/>
            <person name="Santos A."/>
            <person name="Correia C.B."/>
            <person name="Saraiva M."/>
            <person name="Menard A."/>
            <person name="Vieira L."/>
            <person name="Sampaio D.A."/>
            <person name="Gomes J.P."/>
            <person name="Oleastro M."/>
        </authorList>
    </citation>
    <scope>NUCLEOTIDE SEQUENCE [LARGE SCALE GENOMIC DNA]</scope>
    <source>
        <strain evidence="1 2">229334/12</strain>
    </source>
</reference>
<dbReference type="Pfam" id="PF07505">
    <property type="entry name" value="DUF5131"/>
    <property type="match status" value="1"/>
</dbReference>
<gene>
    <name evidence="1" type="ORF">HPU229334_07650</name>
</gene>
<dbReference type="AlphaFoldDB" id="A0A0N1MNJ0"/>
<accession>A0A0N1MNJ0</accession>
<dbReference type="EMBL" id="JNOC01000035">
    <property type="protein sequence ID" value="KPH55685.1"/>
    <property type="molecule type" value="Genomic_DNA"/>
</dbReference>
<protein>
    <submittedName>
        <fullName evidence="1">Uncharacterized protein</fullName>
    </submittedName>
</protein>
<evidence type="ECO:0000313" key="1">
    <source>
        <dbReference type="EMBL" id="KPH55685.1"/>
    </source>
</evidence>
<sequence length="248" mass="29460">MQNLFGETLEFGYNPWHGCFKISAGCKNCYVFSIDKSHQKDSREIYQTKSFYLPLQKNKNQTYKIPDFSKIWLCFSSDFLLKEADSWRKEVWEMIKIRKNCTFIFFTKRIMRFMECIPSDWGSGYENVIVGCSVENQYYASLRLESFLQLPIKHRWIVCAPLLERLDLSRFLDKEKIEHLSVGGESGFNARICDYEWVLDLREQAKRAKINFSFHQTGSRFLKDSRIYKIPKKLQKIQAQRAGIDLEF</sequence>
<dbReference type="Proteomes" id="UP000037997">
    <property type="component" value="Unassembled WGS sequence"/>
</dbReference>
<evidence type="ECO:0000313" key="2">
    <source>
        <dbReference type="Proteomes" id="UP000037997"/>
    </source>
</evidence>